<evidence type="ECO:0000313" key="2">
    <source>
        <dbReference type="Proteomes" id="UP000053660"/>
    </source>
</evidence>
<gene>
    <name evidence="1" type="ORF">OESDEN_17933</name>
</gene>
<keyword evidence="2" id="KW-1185">Reference proteome</keyword>
<dbReference type="OrthoDB" id="5834906at2759"/>
<evidence type="ECO:0000313" key="1">
    <source>
        <dbReference type="EMBL" id="KHJ82373.1"/>
    </source>
</evidence>
<dbReference type="EMBL" id="KN580074">
    <property type="protein sequence ID" value="KHJ82373.1"/>
    <property type="molecule type" value="Genomic_DNA"/>
</dbReference>
<sequence length="171" mass="18306">LHKKLVLAITTPPPWSIPSTIRTTITTSSGTPTTSTTTESLPLTTTTASNIPVTFTSTTVPPTFTYTWTPTTNLITNSTVRSTTALPSGCIDGYRLIQANAVVSSAGPGKFGGFFTYVTSCAELCSRDYGLFQCAGYAYEPTNRGKCTIYQRYVSTVRSDSSSTASVYMKC</sequence>
<accession>A0A0B1SAN9</accession>
<dbReference type="Proteomes" id="UP000053660">
    <property type="component" value="Unassembled WGS sequence"/>
</dbReference>
<dbReference type="AlphaFoldDB" id="A0A0B1SAN9"/>
<organism evidence="1 2">
    <name type="scientific">Oesophagostomum dentatum</name>
    <name type="common">Nodular worm</name>
    <dbReference type="NCBI Taxonomy" id="61180"/>
    <lineage>
        <taxon>Eukaryota</taxon>
        <taxon>Metazoa</taxon>
        <taxon>Ecdysozoa</taxon>
        <taxon>Nematoda</taxon>
        <taxon>Chromadorea</taxon>
        <taxon>Rhabditida</taxon>
        <taxon>Rhabditina</taxon>
        <taxon>Rhabditomorpha</taxon>
        <taxon>Strongyloidea</taxon>
        <taxon>Strongylidae</taxon>
        <taxon>Oesophagostomum</taxon>
    </lineage>
</organism>
<reference evidence="1 2" key="1">
    <citation type="submission" date="2014-03" db="EMBL/GenBank/DDBJ databases">
        <title>Draft genome of the hookworm Oesophagostomum dentatum.</title>
        <authorList>
            <person name="Mitreva M."/>
        </authorList>
    </citation>
    <scope>NUCLEOTIDE SEQUENCE [LARGE SCALE GENOMIC DNA]</scope>
    <source>
        <strain evidence="1 2">OD-Hann</strain>
    </source>
</reference>
<proteinExistence type="predicted"/>
<feature type="non-terminal residue" evidence="1">
    <location>
        <position position="1"/>
    </location>
</feature>
<evidence type="ECO:0008006" key="3">
    <source>
        <dbReference type="Google" id="ProtNLM"/>
    </source>
</evidence>
<name>A0A0B1SAN9_OESDE</name>
<protein>
    <recommendedName>
        <fullName evidence="3">PAN domain protein</fullName>
    </recommendedName>
</protein>